<sequence>MFAIDIISEEKQFLTESNIIVPALPRKGDAISMTNQQGFEREFEVLGVYFNRVPYSNLFEVTVVTE</sequence>
<evidence type="ECO:0000313" key="2">
    <source>
        <dbReference type="Proteomes" id="UP000221751"/>
    </source>
</evidence>
<reference evidence="2" key="1">
    <citation type="submission" date="2016-07" db="EMBL/GenBank/DDBJ databases">
        <authorList>
            <person name="Florea S."/>
            <person name="Webb J.S."/>
            <person name="Jaromczyk J."/>
            <person name="Schardl C.L."/>
        </authorList>
    </citation>
    <scope>NUCLEOTIDE SEQUENCE [LARGE SCALE GENOMIC DNA]</scope>
</reference>
<keyword evidence="2" id="KW-1185">Reference proteome</keyword>
<protein>
    <submittedName>
        <fullName evidence="1">Uncharacterized protein</fullName>
    </submittedName>
</protein>
<name>A0A1C9EI98_9CAUD</name>
<dbReference type="GeneID" id="80018780"/>
<proteinExistence type="predicted"/>
<dbReference type="KEGG" id="vg:80018780"/>
<accession>A0A1C9EI98</accession>
<evidence type="ECO:0000313" key="1">
    <source>
        <dbReference type="EMBL" id="AON97503.1"/>
    </source>
</evidence>
<organism evidence="1 2">
    <name type="scientific">Rhodococcus phage ChewyVIII</name>
    <dbReference type="NCBI Taxonomy" id="1887657"/>
    <lineage>
        <taxon>Viruses</taxon>
        <taxon>Duplodnaviria</taxon>
        <taxon>Heunggongvirae</taxon>
        <taxon>Uroviricota</taxon>
        <taxon>Caudoviricetes</taxon>
        <taxon>Chewyvirus</taxon>
        <taxon>Chewyvirus chewyVIII</taxon>
    </lineage>
</organism>
<gene>
    <name evidence="1" type="primary">82</name>
    <name evidence="1" type="ORF">SEA_CHEWYVIII_82</name>
</gene>
<dbReference type="RefSeq" id="YP_010754199.1">
    <property type="nucleotide sequence ID" value="NC_073456.1"/>
</dbReference>
<dbReference type="Proteomes" id="UP000221751">
    <property type="component" value="Segment"/>
</dbReference>
<dbReference type="EMBL" id="KX557288">
    <property type="protein sequence ID" value="AON97503.1"/>
    <property type="molecule type" value="Genomic_DNA"/>
</dbReference>